<dbReference type="Proteomes" id="UP000002039">
    <property type="component" value="Unassembled WGS sequence"/>
</dbReference>
<sequence length="71" mass="7477">MASVTVKKARLKVVMSMSRGSTALIVTSSSASLAAVMEVAVPCSEMSSLLLAVLKTSTVKNEFDKDVIIDE</sequence>
<name>A0ABX2VVQ8_AJEDR</name>
<accession>A0ABX2VVQ8</accession>
<organism evidence="1 2">
    <name type="scientific">Ajellomyces dermatitidis (strain ER-3 / ATCC MYA-2586)</name>
    <name type="common">Blastomyces dermatitidis</name>
    <dbReference type="NCBI Taxonomy" id="559297"/>
    <lineage>
        <taxon>Eukaryota</taxon>
        <taxon>Fungi</taxon>
        <taxon>Dikarya</taxon>
        <taxon>Ascomycota</taxon>
        <taxon>Pezizomycotina</taxon>
        <taxon>Eurotiomycetes</taxon>
        <taxon>Eurotiomycetidae</taxon>
        <taxon>Onygenales</taxon>
        <taxon>Ajellomycetaceae</taxon>
        <taxon>Blastomyces</taxon>
    </lineage>
</organism>
<reference evidence="2" key="1">
    <citation type="journal article" date="2015" name="PLoS Genet.">
        <title>The dynamic genome and transcriptome of the human fungal pathogen Blastomyces and close relative Emmonsia.</title>
        <authorList>
            <person name="Munoz J.F."/>
            <person name="Gauthier G.M."/>
            <person name="Desjardins C.A."/>
            <person name="Gallo J.E."/>
            <person name="Holder J."/>
            <person name="Sullivan T.D."/>
            <person name="Marty A.J."/>
            <person name="Carmen J.C."/>
            <person name="Chen Z."/>
            <person name="Ding L."/>
            <person name="Gujja S."/>
            <person name="Magrini V."/>
            <person name="Misas E."/>
            <person name="Mitreva M."/>
            <person name="Priest M."/>
            <person name="Saif S."/>
            <person name="Whiston E.A."/>
            <person name="Young S."/>
            <person name="Zeng Q."/>
            <person name="Goldman W.E."/>
            <person name="Mardis E.R."/>
            <person name="Taylor J.W."/>
            <person name="McEwen J.G."/>
            <person name="Clay O.K."/>
            <person name="Klein B.S."/>
            <person name="Cuomo C.A."/>
        </authorList>
    </citation>
    <scope>NUCLEOTIDE SEQUENCE [LARGE SCALE GENOMIC DNA]</scope>
    <source>
        <strain evidence="2">ER-3 / ATCC MYA-2586</strain>
    </source>
</reference>
<proteinExistence type="predicted"/>
<gene>
    <name evidence="1" type="ORF">BDCG_16990</name>
</gene>
<dbReference type="RefSeq" id="XP_045280964.1">
    <property type="nucleotide sequence ID" value="XM_045426163.1"/>
</dbReference>
<evidence type="ECO:0000313" key="2">
    <source>
        <dbReference type="Proteomes" id="UP000002039"/>
    </source>
</evidence>
<evidence type="ECO:0000313" key="1">
    <source>
        <dbReference type="EMBL" id="OAT01237.1"/>
    </source>
</evidence>
<dbReference type="EMBL" id="EQ999976">
    <property type="protein sequence ID" value="OAT01237.1"/>
    <property type="molecule type" value="Genomic_DNA"/>
</dbReference>
<keyword evidence="2" id="KW-1185">Reference proteome</keyword>
<dbReference type="GeneID" id="69031882"/>
<protein>
    <submittedName>
        <fullName evidence="1">Uncharacterized protein</fullName>
    </submittedName>
</protein>